<feature type="region of interest" description="Disordered" evidence="1">
    <location>
        <begin position="34"/>
        <end position="68"/>
    </location>
</feature>
<keyword evidence="3" id="KW-1185">Reference proteome</keyword>
<dbReference type="Proteomes" id="UP001056386">
    <property type="component" value="Chromosome 1"/>
</dbReference>
<name>A0ABY5BDQ0_BURGL</name>
<evidence type="ECO:0000313" key="3">
    <source>
        <dbReference type="Proteomes" id="UP001056386"/>
    </source>
</evidence>
<organism evidence="2 3">
    <name type="scientific">Burkholderia glumae</name>
    <name type="common">Pseudomonas glumae</name>
    <dbReference type="NCBI Taxonomy" id="337"/>
    <lineage>
        <taxon>Bacteria</taxon>
        <taxon>Pseudomonadati</taxon>
        <taxon>Pseudomonadota</taxon>
        <taxon>Betaproteobacteria</taxon>
        <taxon>Burkholderiales</taxon>
        <taxon>Burkholderiaceae</taxon>
        <taxon>Burkholderia</taxon>
    </lineage>
</organism>
<dbReference type="RefSeq" id="WP_230674398.1">
    <property type="nucleotide sequence ID" value="NZ_CP021074.1"/>
</dbReference>
<dbReference type="EMBL" id="CP099587">
    <property type="protein sequence ID" value="USS45155.1"/>
    <property type="molecule type" value="Genomic_DNA"/>
</dbReference>
<evidence type="ECO:0000313" key="2">
    <source>
        <dbReference type="EMBL" id="USS45155.1"/>
    </source>
</evidence>
<accession>A0ABY5BDQ0</accession>
<gene>
    <name evidence="2" type="ORF">NFI99_26560</name>
</gene>
<evidence type="ECO:0000256" key="1">
    <source>
        <dbReference type="SAM" id="MobiDB-lite"/>
    </source>
</evidence>
<protein>
    <submittedName>
        <fullName evidence="2">Uncharacterized protein</fullName>
    </submittedName>
</protein>
<reference evidence="2" key="1">
    <citation type="submission" date="2022-06" db="EMBL/GenBank/DDBJ databases">
        <title>Draft genome sequence of Burkholderia glumae strain GR20004 isolated from rice panicle showing bacterial panicle blight.</title>
        <authorList>
            <person name="Choi S.Y."/>
            <person name="Lee Y.H."/>
        </authorList>
    </citation>
    <scope>NUCLEOTIDE SEQUENCE</scope>
    <source>
        <strain evidence="2">GR20004</strain>
    </source>
</reference>
<proteinExistence type="predicted"/>
<sequence length="96" mass="10425">MPVLFTTALDAFDTLNSQSSVIVRVRGPLVKRDRRRDAALPRAVESPETGSGEYRASPSLPNSAPAMSRRGVRRFNVGAVRAHSALRPYHAASLLP</sequence>
<dbReference type="GeneID" id="45698958"/>